<dbReference type="AlphaFoldDB" id="A0A9D4ULU5"/>
<gene>
    <name evidence="7" type="ORF">GOP47_0016127</name>
</gene>
<feature type="transmembrane region" description="Helical" evidence="6">
    <location>
        <begin position="215"/>
        <end position="233"/>
    </location>
</feature>
<evidence type="ECO:0000256" key="5">
    <source>
        <dbReference type="ARBA" id="ARBA00023136"/>
    </source>
</evidence>
<dbReference type="InterPro" id="IPR002528">
    <property type="entry name" value="MATE_fam"/>
</dbReference>
<keyword evidence="5 6" id="KW-0472">Membrane</keyword>
<organism evidence="7 8">
    <name type="scientific">Adiantum capillus-veneris</name>
    <name type="common">Maidenhair fern</name>
    <dbReference type="NCBI Taxonomy" id="13818"/>
    <lineage>
        <taxon>Eukaryota</taxon>
        <taxon>Viridiplantae</taxon>
        <taxon>Streptophyta</taxon>
        <taxon>Embryophyta</taxon>
        <taxon>Tracheophyta</taxon>
        <taxon>Polypodiopsida</taxon>
        <taxon>Polypodiidae</taxon>
        <taxon>Polypodiales</taxon>
        <taxon>Pteridineae</taxon>
        <taxon>Pteridaceae</taxon>
        <taxon>Vittarioideae</taxon>
        <taxon>Adiantum</taxon>
    </lineage>
</organism>
<dbReference type="InterPro" id="IPR045069">
    <property type="entry name" value="MATE_euk"/>
</dbReference>
<feature type="transmembrane region" description="Helical" evidence="6">
    <location>
        <begin position="470"/>
        <end position="492"/>
    </location>
</feature>
<feature type="transmembrane region" description="Helical" evidence="6">
    <location>
        <begin position="438"/>
        <end position="458"/>
    </location>
</feature>
<comment type="caution">
    <text evidence="7">The sequence shown here is derived from an EMBL/GenBank/DDBJ whole genome shotgun (WGS) entry which is preliminary data.</text>
</comment>
<dbReference type="GO" id="GO:0016020">
    <property type="term" value="C:membrane"/>
    <property type="evidence" value="ECO:0007669"/>
    <property type="project" value="UniProtKB-SubCell"/>
</dbReference>
<comment type="caution">
    <text evidence="6">Lacks conserved residue(s) required for the propagation of feature annotation.</text>
</comment>
<sequence length="536" mass="57360">MVPPHQNIILCSTPHPPHHRLALHPRQQHLPNTSNLPHGDLSGPCRIWPSPCDPPNHDEETANTLPPANLVSLKLASARDTKLSPSFLSWDEVTTQCRLAGPLILGNLLTSLLQMISTTLVGHVGSIELSSASLTYSFCTVTGYSILMGMSGALETLCGQAFGAGEYGKVGLYLHRSIVVLNTVAVPVAISWLYIEQIYLAFGQDAQLASKAGAYGVLLIPTLFAVSFSFPLVKFLQAQRLVVPVFACFMMTLICHVPICWTLVFKSSLGYKGAALANSISSWLNTLLLSLYVGLSPKCAASRVPISRDTLQDVTGLLKIAVPAASMLCLEWWAYEVLVVISGFLSNPKLQAGVVAICVNSETLLYTIPGGMAAAVSTRVSNELGAGNPEAAHGAARVARVLALMEAVIVIAFLFLARSVWGYMYSNDKEVIDAVASFVPYFATSSALDALQAVLSGVLRGAGRMRTGAYINLVSFYVVGLPTGCLLAFIAGREEKGLWLGLIVGIAVQFSSYATCIHMMDWHKQAKKAAARVGVI</sequence>
<feature type="transmembrane region" description="Helical" evidence="6">
    <location>
        <begin position="276"/>
        <end position="295"/>
    </location>
</feature>
<dbReference type="OrthoDB" id="2126698at2759"/>
<evidence type="ECO:0000256" key="1">
    <source>
        <dbReference type="ARBA" id="ARBA00004141"/>
    </source>
</evidence>
<dbReference type="GO" id="GO:1990961">
    <property type="term" value="P:xenobiotic detoxification by transmembrane export across the plasma membrane"/>
    <property type="evidence" value="ECO:0007669"/>
    <property type="project" value="InterPro"/>
</dbReference>
<dbReference type="CDD" id="cd13132">
    <property type="entry name" value="MATE_eukaryotic"/>
    <property type="match status" value="1"/>
</dbReference>
<evidence type="ECO:0000256" key="4">
    <source>
        <dbReference type="ARBA" id="ARBA00022989"/>
    </source>
</evidence>
<feature type="transmembrane region" description="Helical" evidence="6">
    <location>
        <begin position="245"/>
        <end position="264"/>
    </location>
</feature>
<dbReference type="Proteomes" id="UP000886520">
    <property type="component" value="Chromosome 15"/>
</dbReference>
<keyword evidence="8" id="KW-1185">Reference proteome</keyword>
<evidence type="ECO:0000256" key="6">
    <source>
        <dbReference type="RuleBase" id="RU004914"/>
    </source>
</evidence>
<evidence type="ECO:0000313" key="8">
    <source>
        <dbReference type="Proteomes" id="UP000886520"/>
    </source>
</evidence>
<dbReference type="EMBL" id="JABFUD020000015">
    <property type="protein sequence ID" value="KAI5069826.1"/>
    <property type="molecule type" value="Genomic_DNA"/>
</dbReference>
<evidence type="ECO:0000313" key="7">
    <source>
        <dbReference type="EMBL" id="KAI5069826.1"/>
    </source>
</evidence>
<feature type="transmembrane region" description="Helical" evidence="6">
    <location>
        <begin position="398"/>
        <end position="418"/>
    </location>
</feature>
<proteinExistence type="inferred from homology"/>
<dbReference type="GO" id="GO:0042910">
    <property type="term" value="F:xenobiotic transmembrane transporter activity"/>
    <property type="evidence" value="ECO:0007669"/>
    <property type="project" value="InterPro"/>
</dbReference>
<keyword evidence="3 6" id="KW-0812">Transmembrane</keyword>
<accession>A0A9D4ULU5</accession>
<feature type="transmembrane region" description="Helical" evidence="6">
    <location>
        <begin position="498"/>
        <end position="520"/>
    </location>
</feature>
<keyword evidence="4 6" id="KW-1133">Transmembrane helix</keyword>
<comment type="similarity">
    <text evidence="2 6">Belongs to the multi antimicrobial extrusion (MATE) (TC 2.A.66.1) family.</text>
</comment>
<comment type="subcellular location">
    <subcellularLocation>
        <location evidence="1">Membrane</location>
        <topology evidence="1">Multi-pass membrane protein</topology>
    </subcellularLocation>
</comment>
<feature type="transmembrane region" description="Helical" evidence="6">
    <location>
        <begin position="178"/>
        <end position="195"/>
    </location>
</feature>
<dbReference type="PANTHER" id="PTHR11206">
    <property type="entry name" value="MULTIDRUG RESISTANCE PROTEIN"/>
    <property type="match status" value="1"/>
</dbReference>
<dbReference type="GO" id="GO:0015297">
    <property type="term" value="F:antiporter activity"/>
    <property type="evidence" value="ECO:0007669"/>
    <property type="project" value="InterPro"/>
</dbReference>
<evidence type="ECO:0000256" key="3">
    <source>
        <dbReference type="ARBA" id="ARBA00022692"/>
    </source>
</evidence>
<protein>
    <recommendedName>
        <fullName evidence="6">Protein DETOXIFICATION</fullName>
    </recommendedName>
    <alternativeName>
        <fullName evidence="6">Multidrug and toxic compound extrusion protein</fullName>
    </alternativeName>
</protein>
<evidence type="ECO:0000256" key="2">
    <source>
        <dbReference type="ARBA" id="ARBA00010199"/>
    </source>
</evidence>
<name>A0A9D4ULU5_ADICA</name>
<dbReference type="Pfam" id="PF01554">
    <property type="entry name" value="MatE"/>
    <property type="match status" value="2"/>
</dbReference>
<reference evidence="7" key="1">
    <citation type="submission" date="2021-01" db="EMBL/GenBank/DDBJ databases">
        <title>Adiantum capillus-veneris genome.</title>
        <authorList>
            <person name="Fang Y."/>
            <person name="Liao Q."/>
        </authorList>
    </citation>
    <scope>NUCLEOTIDE SEQUENCE</scope>
    <source>
        <strain evidence="7">H3</strain>
        <tissue evidence="7">Leaf</tissue>
    </source>
</reference>
<dbReference type="NCBIfam" id="TIGR00797">
    <property type="entry name" value="matE"/>
    <property type="match status" value="1"/>
</dbReference>